<reference evidence="5 6" key="1">
    <citation type="submission" date="2018-06" db="EMBL/GenBank/DDBJ databases">
        <authorList>
            <consortium name="Pathogen Informatics"/>
            <person name="Doyle S."/>
        </authorList>
    </citation>
    <scope>NUCLEOTIDE SEQUENCE [LARGE SCALE GENOMIC DNA]</scope>
    <source>
        <strain evidence="5 6">NCTC13093</strain>
    </source>
</reference>
<dbReference type="InterPro" id="IPR047657">
    <property type="entry name" value="PmbA"/>
</dbReference>
<proteinExistence type="inferred from homology"/>
<dbReference type="EMBL" id="UAPV01000001">
    <property type="protein sequence ID" value="SPT69087.1"/>
    <property type="molecule type" value="Genomic_DNA"/>
</dbReference>
<dbReference type="GO" id="GO:0006508">
    <property type="term" value="P:proteolysis"/>
    <property type="evidence" value="ECO:0007669"/>
    <property type="project" value="InterPro"/>
</dbReference>
<dbReference type="InterPro" id="IPR035068">
    <property type="entry name" value="TldD/PmbA_N"/>
</dbReference>
<evidence type="ECO:0000313" key="5">
    <source>
        <dbReference type="EMBL" id="SPT69087.1"/>
    </source>
</evidence>
<organism evidence="5 6">
    <name type="scientific">Anaerobiospirillum thomasii</name>
    <dbReference type="NCBI Taxonomy" id="179995"/>
    <lineage>
        <taxon>Bacteria</taxon>
        <taxon>Pseudomonadati</taxon>
        <taxon>Pseudomonadota</taxon>
        <taxon>Gammaproteobacteria</taxon>
        <taxon>Aeromonadales</taxon>
        <taxon>Succinivibrionaceae</taxon>
        <taxon>Anaerobiospirillum</taxon>
    </lineage>
</organism>
<accession>A0A2X0WFD6</accession>
<dbReference type="InterPro" id="IPR002510">
    <property type="entry name" value="Metalloprtase-TldD/E_N"/>
</dbReference>
<dbReference type="Pfam" id="PF19289">
    <property type="entry name" value="PmbA_TldD_3rd"/>
    <property type="match status" value="1"/>
</dbReference>
<dbReference type="GO" id="GO:0005829">
    <property type="term" value="C:cytosol"/>
    <property type="evidence" value="ECO:0007669"/>
    <property type="project" value="TreeGrafter"/>
</dbReference>
<dbReference type="RefSeq" id="WP_113743275.1">
    <property type="nucleotide sequence ID" value="NZ_UAPV01000001.1"/>
</dbReference>
<comment type="similarity">
    <text evidence="1">Belongs to the peptidase U62 family.</text>
</comment>
<dbReference type="InterPro" id="IPR045569">
    <property type="entry name" value="Metalloprtase-TldD/E_C"/>
</dbReference>
<dbReference type="PANTHER" id="PTHR43421">
    <property type="entry name" value="METALLOPROTEASE PMBA"/>
    <property type="match status" value="1"/>
</dbReference>
<gene>
    <name evidence="5" type="primary">pmbA</name>
    <name evidence="5" type="ORF">NCTC13093_00450</name>
</gene>
<evidence type="ECO:0000259" key="2">
    <source>
        <dbReference type="Pfam" id="PF01523"/>
    </source>
</evidence>
<feature type="domain" description="Metalloprotease TldD/E N-terminal" evidence="2">
    <location>
        <begin position="37"/>
        <end position="98"/>
    </location>
</feature>
<evidence type="ECO:0000259" key="3">
    <source>
        <dbReference type="Pfam" id="PF19289"/>
    </source>
</evidence>
<evidence type="ECO:0000313" key="6">
    <source>
        <dbReference type="Proteomes" id="UP000250086"/>
    </source>
</evidence>
<feature type="domain" description="Metalloprotease TldD/E central" evidence="4">
    <location>
        <begin position="143"/>
        <end position="234"/>
    </location>
</feature>
<dbReference type="Proteomes" id="UP000250086">
    <property type="component" value="Unassembled WGS sequence"/>
</dbReference>
<dbReference type="Pfam" id="PF19290">
    <property type="entry name" value="PmbA_TldD_2nd"/>
    <property type="match status" value="1"/>
</dbReference>
<dbReference type="InterPro" id="IPR036059">
    <property type="entry name" value="TldD/PmbA_sf"/>
</dbReference>
<dbReference type="InterPro" id="IPR045570">
    <property type="entry name" value="Metalloprtase-TldD/E_cen_dom"/>
</dbReference>
<dbReference type="SUPFAM" id="SSF111283">
    <property type="entry name" value="Putative modulator of DNA gyrase, PmbA/TldD"/>
    <property type="match status" value="1"/>
</dbReference>
<dbReference type="Pfam" id="PF01523">
    <property type="entry name" value="PmbA_TldD_1st"/>
    <property type="match status" value="1"/>
</dbReference>
<protein>
    <submittedName>
        <fullName evidence="5">Peptidase PmbA</fullName>
    </submittedName>
</protein>
<keyword evidence="6" id="KW-1185">Reference proteome</keyword>
<sequence>MTSQFKKTVNADNALAKNMAADALAIAKRLGADESIIRISSLEGLSISTRDGDVENIEFNKDRSMDITVYRGKRSGTASTSDFSAKAIEDTIEAALAISKHTDADPCAGILEAEYLSDSDYDFDTLHEIEQDADAAVGKAVGLEREFMQGSYDRIKKSDGASLSSSLKSFTIASSNGFNRSFSYSSNGRSLSLLGQSDDKMQKGYGFTQNSNPELLYDNRRIIDEAVTKTLNKLDASQVKTGKYNVIFKGSAAISIWSALSKAIRGSLIYRDSSFLCNALDTKILPDFVSLRDEPFVKGELSSCNYDGEGCRVQSSHIVKDGILNMYLLGSYSARKLNMKPNGHASGLFTLYADFDDKHICTFDDMLKDVSEGIVIESLMGQGVNITNGDVSRGAGGYYFKDGRRVHAVEEITVAFNLKDLFKKIAMMSHDDIDERYSVKTGSILVPDVTISGL</sequence>
<feature type="domain" description="Metalloprotease TldD/E C-terminal" evidence="3">
    <location>
        <begin position="241"/>
        <end position="453"/>
    </location>
</feature>
<evidence type="ECO:0000259" key="4">
    <source>
        <dbReference type="Pfam" id="PF19290"/>
    </source>
</evidence>
<evidence type="ECO:0000256" key="1">
    <source>
        <dbReference type="ARBA" id="ARBA00005836"/>
    </source>
</evidence>
<dbReference type="AlphaFoldDB" id="A0A2X0WFD6"/>
<dbReference type="GO" id="GO:0008237">
    <property type="term" value="F:metallopeptidase activity"/>
    <property type="evidence" value="ECO:0007669"/>
    <property type="project" value="InterPro"/>
</dbReference>
<dbReference type="PANTHER" id="PTHR43421:SF1">
    <property type="entry name" value="METALLOPROTEASE PMBA"/>
    <property type="match status" value="1"/>
</dbReference>
<name>A0A2X0WFD6_9GAMM</name>
<dbReference type="Gene3D" id="3.30.2290.10">
    <property type="entry name" value="PmbA/TldD superfamily"/>
    <property type="match status" value="1"/>
</dbReference>